<organism evidence="3 4">
    <name type="scientific">Candidatus Woesebacteria bacterium GW2011_GWB1_33_22</name>
    <dbReference type="NCBI Taxonomy" id="1618566"/>
    <lineage>
        <taxon>Bacteria</taxon>
        <taxon>Candidatus Woeseibacteriota</taxon>
    </lineage>
</organism>
<keyword evidence="1" id="KW-0694">RNA-binding</keyword>
<dbReference type="Pfam" id="PF00076">
    <property type="entry name" value="RRM_1"/>
    <property type="match status" value="1"/>
</dbReference>
<evidence type="ECO:0000313" key="4">
    <source>
        <dbReference type="Proteomes" id="UP000034778"/>
    </source>
</evidence>
<gene>
    <name evidence="3" type="ORF">UR35_C0002G0024</name>
</gene>
<protein>
    <submittedName>
        <fullName evidence="3">RNP-1 like protein RNA-binding protein</fullName>
    </submittedName>
</protein>
<dbReference type="CDD" id="cd21608">
    <property type="entry name" value="RRM2_NsCP33_like"/>
    <property type="match status" value="1"/>
</dbReference>
<name>A0A0G0A223_9BACT</name>
<reference evidence="3 4" key="1">
    <citation type="journal article" date="2015" name="Nature">
        <title>rRNA introns, odd ribosomes, and small enigmatic genomes across a large radiation of phyla.</title>
        <authorList>
            <person name="Brown C.T."/>
            <person name="Hug L.A."/>
            <person name="Thomas B.C."/>
            <person name="Sharon I."/>
            <person name="Castelle C.J."/>
            <person name="Singh A."/>
            <person name="Wilkins M.J."/>
            <person name="Williams K.H."/>
            <person name="Banfield J.F."/>
        </authorList>
    </citation>
    <scope>NUCLEOTIDE SEQUENCE [LARGE SCALE GENOMIC DNA]</scope>
</reference>
<dbReference type="SUPFAM" id="SSF54928">
    <property type="entry name" value="RNA-binding domain, RBD"/>
    <property type="match status" value="1"/>
</dbReference>
<dbReference type="InterPro" id="IPR012677">
    <property type="entry name" value="Nucleotide-bd_a/b_plait_sf"/>
</dbReference>
<dbReference type="SMART" id="SM00360">
    <property type="entry name" value="RRM"/>
    <property type="match status" value="1"/>
</dbReference>
<dbReference type="GO" id="GO:0003723">
    <property type="term" value="F:RNA binding"/>
    <property type="evidence" value="ECO:0007669"/>
    <property type="project" value="UniProtKB-KW"/>
</dbReference>
<dbReference type="EMBL" id="LBOW01000002">
    <property type="protein sequence ID" value="KKP45191.1"/>
    <property type="molecule type" value="Genomic_DNA"/>
</dbReference>
<accession>A0A0G0A223</accession>
<comment type="caution">
    <text evidence="3">The sequence shown here is derived from an EMBL/GenBank/DDBJ whole genome shotgun (WGS) entry which is preliminary data.</text>
</comment>
<dbReference type="AlphaFoldDB" id="A0A0G0A223"/>
<dbReference type="Proteomes" id="UP000034778">
    <property type="component" value="Unassembled WGS sequence"/>
</dbReference>
<dbReference type="STRING" id="1618566.UR35_C0002G0024"/>
<dbReference type="PROSITE" id="PS50102">
    <property type="entry name" value="RRM"/>
    <property type="match status" value="1"/>
</dbReference>
<dbReference type="InterPro" id="IPR035979">
    <property type="entry name" value="RBD_domain_sf"/>
</dbReference>
<sequence>MKKLFVGNLSWESTGDDLRTFFSTFGTVIDAVVIMDRMTNRSRGFGFVEMETEEMAQKALEANGKDLKGRAMNVNMAKPQENR</sequence>
<dbReference type="InterPro" id="IPR052462">
    <property type="entry name" value="SLIRP/GR-RBP-like"/>
</dbReference>
<evidence type="ECO:0000256" key="1">
    <source>
        <dbReference type="ARBA" id="ARBA00022884"/>
    </source>
</evidence>
<proteinExistence type="predicted"/>
<evidence type="ECO:0000313" key="3">
    <source>
        <dbReference type="EMBL" id="KKP45191.1"/>
    </source>
</evidence>
<dbReference type="PANTHER" id="PTHR48027">
    <property type="entry name" value="HETEROGENEOUS NUCLEAR RIBONUCLEOPROTEIN 87F-RELATED"/>
    <property type="match status" value="1"/>
</dbReference>
<dbReference type="InterPro" id="IPR000504">
    <property type="entry name" value="RRM_dom"/>
</dbReference>
<feature type="domain" description="RRM" evidence="2">
    <location>
        <begin position="2"/>
        <end position="79"/>
    </location>
</feature>
<evidence type="ECO:0000259" key="2">
    <source>
        <dbReference type="PROSITE" id="PS50102"/>
    </source>
</evidence>
<dbReference type="InterPro" id="IPR048289">
    <property type="entry name" value="RRM2_NsCP33-like"/>
</dbReference>
<dbReference type="Gene3D" id="3.30.70.330">
    <property type="match status" value="1"/>
</dbReference>